<dbReference type="SUPFAM" id="SSF52540">
    <property type="entry name" value="P-loop containing nucleoside triphosphate hydrolases"/>
    <property type="match status" value="1"/>
</dbReference>
<dbReference type="Gene3D" id="3.40.50.300">
    <property type="entry name" value="P-loop containing nucleotide triphosphate hydrolases"/>
    <property type="match status" value="1"/>
</dbReference>
<dbReference type="EMBL" id="BPVZ01000209">
    <property type="protein sequence ID" value="GKV46498.1"/>
    <property type="molecule type" value="Genomic_DNA"/>
</dbReference>
<evidence type="ECO:0000313" key="4">
    <source>
        <dbReference type="Proteomes" id="UP001054252"/>
    </source>
</evidence>
<organism evidence="3 4">
    <name type="scientific">Rubroshorea leprosula</name>
    <dbReference type="NCBI Taxonomy" id="152421"/>
    <lineage>
        <taxon>Eukaryota</taxon>
        <taxon>Viridiplantae</taxon>
        <taxon>Streptophyta</taxon>
        <taxon>Embryophyta</taxon>
        <taxon>Tracheophyta</taxon>
        <taxon>Spermatophyta</taxon>
        <taxon>Magnoliopsida</taxon>
        <taxon>eudicotyledons</taxon>
        <taxon>Gunneridae</taxon>
        <taxon>Pentapetalae</taxon>
        <taxon>rosids</taxon>
        <taxon>malvids</taxon>
        <taxon>Malvales</taxon>
        <taxon>Dipterocarpaceae</taxon>
        <taxon>Rubroshorea</taxon>
    </lineage>
</organism>
<name>A0AAV5MAH3_9ROSI</name>
<evidence type="ECO:0000256" key="1">
    <source>
        <dbReference type="ARBA" id="ARBA00022821"/>
    </source>
</evidence>
<dbReference type="GO" id="GO:0006952">
    <property type="term" value="P:defense response"/>
    <property type="evidence" value="ECO:0007669"/>
    <property type="project" value="UniProtKB-KW"/>
</dbReference>
<dbReference type="PANTHER" id="PTHR33463:SF217">
    <property type="entry name" value="DISEASE RESISTANCE PROTEIN RPS2-LIKE"/>
    <property type="match status" value="1"/>
</dbReference>
<dbReference type="FunFam" id="3.40.50.300:FF:001091">
    <property type="entry name" value="Probable disease resistance protein At1g61300"/>
    <property type="match status" value="1"/>
</dbReference>
<keyword evidence="1" id="KW-0611">Plant defense</keyword>
<accession>A0AAV5MAH3</accession>
<dbReference type="Proteomes" id="UP001054252">
    <property type="component" value="Unassembled WGS sequence"/>
</dbReference>
<dbReference type="InterPro" id="IPR050905">
    <property type="entry name" value="Plant_NBS-LRR"/>
</dbReference>
<dbReference type="InterPro" id="IPR027417">
    <property type="entry name" value="P-loop_NTPase"/>
</dbReference>
<comment type="caution">
    <text evidence="3">The sequence shown here is derived from an EMBL/GenBank/DDBJ whole genome shotgun (WGS) entry which is preliminary data.</text>
</comment>
<dbReference type="PANTHER" id="PTHR33463">
    <property type="entry name" value="NB-ARC DOMAIN-CONTAINING PROTEIN-RELATED"/>
    <property type="match status" value="1"/>
</dbReference>
<protein>
    <recommendedName>
        <fullName evidence="2">NB-ARC domain-containing protein</fullName>
    </recommendedName>
</protein>
<keyword evidence="4" id="KW-1185">Reference proteome</keyword>
<dbReference type="AlphaFoldDB" id="A0AAV5MAH3"/>
<dbReference type="PRINTS" id="PR00364">
    <property type="entry name" value="DISEASERSIST"/>
</dbReference>
<proteinExistence type="predicted"/>
<evidence type="ECO:0000259" key="2">
    <source>
        <dbReference type="Pfam" id="PF00931"/>
    </source>
</evidence>
<feature type="domain" description="NB-ARC" evidence="2">
    <location>
        <begin position="200"/>
        <end position="360"/>
    </location>
</feature>
<dbReference type="InterPro" id="IPR002182">
    <property type="entry name" value="NB-ARC"/>
</dbReference>
<dbReference type="GO" id="GO:0043531">
    <property type="term" value="F:ADP binding"/>
    <property type="evidence" value="ECO:0007669"/>
    <property type="project" value="InterPro"/>
</dbReference>
<evidence type="ECO:0000313" key="3">
    <source>
        <dbReference type="EMBL" id="GKV46498.1"/>
    </source>
</evidence>
<reference evidence="3 4" key="1">
    <citation type="journal article" date="2021" name="Commun. Biol.">
        <title>The genome of Shorea leprosula (Dipterocarpaceae) highlights the ecological relevance of drought in aseasonal tropical rainforests.</title>
        <authorList>
            <person name="Ng K.K.S."/>
            <person name="Kobayashi M.J."/>
            <person name="Fawcett J.A."/>
            <person name="Hatakeyama M."/>
            <person name="Paape T."/>
            <person name="Ng C.H."/>
            <person name="Ang C.C."/>
            <person name="Tnah L.H."/>
            <person name="Lee C.T."/>
            <person name="Nishiyama T."/>
            <person name="Sese J."/>
            <person name="O'Brien M.J."/>
            <person name="Copetti D."/>
            <person name="Mohd Noor M.I."/>
            <person name="Ong R.C."/>
            <person name="Putra M."/>
            <person name="Sireger I.Z."/>
            <person name="Indrioko S."/>
            <person name="Kosugi Y."/>
            <person name="Izuno A."/>
            <person name="Isagi Y."/>
            <person name="Lee S.L."/>
            <person name="Shimizu K.K."/>
        </authorList>
    </citation>
    <scope>NUCLEOTIDE SEQUENCE [LARGE SCALE GENOMIC DNA]</scope>
    <source>
        <strain evidence="3">214</strain>
    </source>
</reference>
<dbReference type="Pfam" id="PF00931">
    <property type="entry name" value="NB-ARC"/>
    <property type="match status" value="1"/>
</dbReference>
<sequence>MDSIKSAIDIVKDVGPTVRRYVKYQFCRSDYVDQFVAVQKKLERQLEDVEDLTRKGGCFTYICSSRKLDKKTQALNEGICMQGENYTKDGESLVIDDHSIEYCTIVFKEKQEQLKLRQKDIEAKLETQRMQPGKIARKEVEDWMEKACHQIAIKVEDLISQGECSSSSNLEKKTEELKQTFTQGEKYTNAVAGMKCKIKFLEWLKGDEVTRIAVWGMGGVGKTTIMKEVHNQLLKEPKFNKVIWVKVSKDFDIIVQQKKTFDILKFQKRIANSLELKLELEDHKNETKLAGLISQKLRQSKSVLILDDVWQQFCLEDVGIPNLDGNNGCKLVLTTRLQDVAHAMECEVISVNPLPPKEAFYSWRKLEVQCCQMIEL</sequence>
<gene>
    <name evidence="3" type="ORF">SLEP1_g53480</name>
</gene>